<evidence type="ECO:0000313" key="1">
    <source>
        <dbReference type="EMBL" id="ARB06068.1"/>
    </source>
</evidence>
<sequence length="37" mass="4143">MTTYVQQWMFLALLGVVGAMLEGVTMQIEADLNRIAK</sequence>
<dbReference type="Proteomes" id="UP000224401">
    <property type="component" value="Segment"/>
</dbReference>
<gene>
    <name evidence="1" type="ORF">vBDshSR5C_14</name>
</gene>
<organism evidence="1 2">
    <name type="scientific">Dinoroseobacter phage vB_DshS-R5C</name>
    <dbReference type="NCBI Taxonomy" id="1965368"/>
    <lineage>
        <taxon>Viruses</taxon>
        <taxon>Duplodnaviria</taxon>
        <taxon>Heunggongvirae</taxon>
        <taxon>Uroviricota</taxon>
        <taxon>Caudoviricetes</taxon>
        <taxon>Nanhaivirus</taxon>
        <taxon>Nanhaivirus D5C</taxon>
    </lineage>
</organism>
<proteinExistence type="predicted"/>
<protein>
    <submittedName>
        <fullName evidence="1">Uncharacterized protein</fullName>
    </submittedName>
</protein>
<name>A0A1V0DY58_9CAUD</name>
<reference evidence="1 2" key="1">
    <citation type="submission" date="2017-02" db="EMBL/GenBank/DDBJ databases">
        <title>A novel roseosiphophage isolated from the oligotrophic South China Sea.</title>
        <authorList>
            <person name="Yang Y."/>
            <person name="Cai L."/>
            <person name="Zhang R."/>
        </authorList>
    </citation>
    <scope>NUCLEOTIDE SEQUENCE [LARGE SCALE GENOMIC DNA]</scope>
</reference>
<evidence type="ECO:0000313" key="2">
    <source>
        <dbReference type="Proteomes" id="UP000224401"/>
    </source>
</evidence>
<accession>A0A1V0DY58</accession>
<dbReference type="EMBL" id="KY606587">
    <property type="protein sequence ID" value="ARB06068.1"/>
    <property type="molecule type" value="Genomic_DNA"/>
</dbReference>
<keyword evidence="2" id="KW-1185">Reference proteome</keyword>